<dbReference type="Proteomes" id="UP000626220">
    <property type="component" value="Unassembled WGS sequence"/>
</dbReference>
<feature type="chain" id="PRO_5035187116" description="Peptidoglycan binding-like domain-containing protein" evidence="1">
    <location>
        <begin position="22"/>
        <end position="375"/>
    </location>
</feature>
<evidence type="ECO:0000313" key="2">
    <source>
        <dbReference type="EMBL" id="GHF63645.1"/>
    </source>
</evidence>
<protein>
    <recommendedName>
        <fullName evidence="4">Peptidoglycan binding-like domain-containing protein</fullName>
    </recommendedName>
</protein>
<reference evidence="2" key="1">
    <citation type="journal article" date="2014" name="Int. J. Syst. Evol. Microbiol.">
        <title>Complete genome sequence of Corynebacterium casei LMG S-19264T (=DSM 44701T), isolated from a smear-ripened cheese.</title>
        <authorList>
            <consortium name="US DOE Joint Genome Institute (JGI-PGF)"/>
            <person name="Walter F."/>
            <person name="Albersmeier A."/>
            <person name="Kalinowski J."/>
            <person name="Ruckert C."/>
        </authorList>
    </citation>
    <scope>NUCLEOTIDE SEQUENCE</scope>
    <source>
        <strain evidence="2">KCTC 42650</strain>
    </source>
</reference>
<accession>A0A8J3H1A6</accession>
<gene>
    <name evidence="2" type="ORF">GCM10017056_38690</name>
</gene>
<dbReference type="AlphaFoldDB" id="A0A8J3H1A6"/>
<evidence type="ECO:0008006" key="4">
    <source>
        <dbReference type="Google" id="ProtNLM"/>
    </source>
</evidence>
<feature type="signal peptide" evidence="1">
    <location>
        <begin position="1"/>
        <end position="21"/>
    </location>
</feature>
<organism evidence="2 3">
    <name type="scientific">Seohaeicola zhoushanensis</name>
    <dbReference type="NCBI Taxonomy" id="1569283"/>
    <lineage>
        <taxon>Bacteria</taxon>
        <taxon>Pseudomonadati</taxon>
        <taxon>Pseudomonadota</taxon>
        <taxon>Alphaproteobacteria</taxon>
        <taxon>Rhodobacterales</taxon>
        <taxon>Roseobacteraceae</taxon>
        <taxon>Seohaeicola</taxon>
    </lineage>
</organism>
<reference evidence="2" key="2">
    <citation type="submission" date="2020-09" db="EMBL/GenBank/DDBJ databases">
        <authorList>
            <person name="Sun Q."/>
            <person name="Kim S."/>
        </authorList>
    </citation>
    <scope>NUCLEOTIDE SEQUENCE</scope>
    <source>
        <strain evidence="2">KCTC 42650</strain>
    </source>
</reference>
<proteinExistence type="predicted"/>
<comment type="caution">
    <text evidence="2">The sequence shown here is derived from an EMBL/GenBank/DDBJ whole genome shotgun (WGS) entry which is preliminary data.</text>
</comment>
<sequence>MAALRRIGLALALLLAPVAAAADAYVACVQAQLARLGIDAGAADGLVGPRTRAALAELVAREPTFAPLPRLTAHNASVWCGEIGRRLDLRGAWPSADRPLRLEVGAEVVPERGAVLEATILEARAFLVATLGADIPGTLVVIAETDIDHLAERTARALDGNVVRGLIAPLLHEQCDGADPASGVTFDETVALCLAPGWTTERAWTPFERRQLRRLVAHELTHVFERQLVGRNIRLDARAREGIWGPRWLTEAAAVAMEFGFAFPQTSLQDKLRWFEAQQDYDAAVLRGWSAGEVRGGETAEMHAGYAGVLLAWTHGEAAFLDFWRAIPAAGWEAAFEQAFGQPVERFYAGFGVAASKPAEGRRSGRPAPDPTETR</sequence>
<keyword evidence="3" id="KW-1185">Reference proteome</keyword>
<evidence type="ECO:0000313" key="3">
    <source>
        <dbReference type="Proteomes" id="UP000626220"/>
    </source>
</evidence>
<name>A0A8J3H1A6_9RHOB</name>
<evidence type="ECO:0000256" key="1">
    <source>
        <dbReference type="SAM" id="SignalP"/>
    </source>
</evidence>
<dbReference type="RefSeq" id="WP_189681765.1">
    <property type="nucleotide sequence ID" value="NZ_BNCJ01000014.1"/>
</dbReference>
<dbReference type="EMBL" id="BNCJ01000014">
    <property type="protein sequence ID" value="GHF63645.1"/>
    <property type="molecule type" value="Genomic_DNA"/>
</dbReference>
<keyword evidence="1" id="KW-0732">Signal</keyword>